<dbReference type="RefSeq" id="WP_090658378.1">
    <property type="nucleotide sequence ID" value="NZ_FOXQ01000006.1"/>
</dbReference>
<organism evidence="1 2">
    <name type="scientific">Parafilimonas terrae</name>
    <dbReference type="NCBI Taxonomy" id="1465490"/>
    <lineage>
        <taxon>Bacteria</taxon>
        <taxon>Pseudomonadati</taxon>
        <taxon>Bacteroidota</taxon>
        <taxon>Chitinophagia</taxon>
        <taxon>Chitinophagales</taxon>
        <taxon>Chitinophagaceae</taxon>
        <taxon>Parafilimonas</taxon>
    </lineage>
</organism>
<name>A0A1I5WCB8_9BACT</name>
<dbReference type="Proteomes" id="UP000199031">
    <property type="component" value="Unassembled WGS sequence"/>
</dbReference>
<gene>
    <name evidence="1" type="ORF">SAMN05444277_10691</name>
</gene>
<keyword evidence="2" id="KW-1185">Reference proteome</keyword>
<evidence type="ECO:0008006" key="3">
    <source>
        <dbReference type="Google" id="ProtNLM"/>
    </source>
</evidence>
<dbReference type="AlphaFoldDB" id="A0A1I5WCB8"/>
<reference evidence="1 2" key="1">
    <citation type="submission" date="2016-10" db="EMBL/GenBank/DDBJ databases">
        <authorList>
            <person name="de Groot N.N."/>
        </authorList>
    </citation>
    <scope>NUCLEOTIDE SEQUENCE [LARGE SCALE GENOMIC DNA]</scope>
    <source>
        <strain evidence="1 2">DSM 28286</strain>
    </source>
</reference>
<evidence type="ECO:0000313" key="2">
    <source>
        <dbReference type="Proteomes" id="UP000199031"/>
    </source>
</evidence>
<protein>
    <recommendedName>
        <fullName evidence="3">ParE toxin of type II toxin-antitoxin system, parDE</fullName>
    </recommendedName>
</protein>
<dbReference type="OrthoDB" id="1098070at2"/>
<sequence>MPSDIIWMPNAINSYIKIIRYLQTNWTQKEIENFQLLSEEKIARNYKNPNIRYTLIHKRVALVYRYNQIKNKIELLLFWNTSQNPKKIKKLFK</sequence>
<dbReference type="STRING" id="1465490.SAMN05444277_10691"/>
<dbReference type="EMBL" id="FOXQ01000006">
    <property type="protein sequence ID" value="SFQ17349.1"/>
    <property type="molecule type" value="Genomic_DNA"/>
</dbReference>
<evidence type="ECO:0000313" key="1">
    <source>
        <dbReference type="EMBL" id="SFQ17349.1"/>
    </source>
</evidence>
<accession>A0A1I5WCB8</accession>
<proteinExistence type="predicted"/>